<dbReference type="GO" id="GO:0045503">
    <property type="term" value="F:dynein light chain binding"/>
    <property type="evidence" value="ECO:0007669"/>
    <property type="project" value="InterPro"/>
</dbReference>
<dbReference type="InterPro" id="IPR015943">
    <property type="entry name" value="WD40/YVTN_repeat-like_dom_sf"/>
</dbReference>
<dbReference type="EMBL" id="CAQQ02066168">
    <property type="status" value="NOT_ANNOTATED_CDS"/>
    <property type="molecule type" value="Genomic_DNA"/>
</dbReference>
<protein>
    <recommendedName>
        <fullName evidence="3">WD repeat-containing protein 60</fullName>
    </recommendedName>
</protein>
<dbReference type="GO" id="GO:0005868">
    <property type="term" value="C:cytoplasmic dynein complex"/>
    <property type="evidence" value="ECO:0007669"/>
    <property type="project" value="InterPro"/>
</dbReference>
<keyword evidence="2" id="KW-1185">Reference proteome</keyword>
<dbReference type="EMBL" id="CAQQ02066169">
    <property type="status" value="NOT_ANNOTATED_CDS"/>
    <property type="molecule type" value="Genomic_DNA"/>
</dbReference>
<dbReference type="EMBL" id="CAQQ02066167">
    <property type="status" value="NOT_ANNOTATED_CDS"/>
    <property type="molecule type" value="Genomic_DNA"/>
</dbReference>
<dbReference type="EMBL" id="CAQQ02066170">
    <property type="status" value="NOT_ANNOTATED_CDS"/>
    <property type="molecule type" value="Genomic_DNA"/>
</dbReference>
<accession>T1GU74</accession>
<organism evidence="1 2">
    <name type="scientific">Megaselia scalaris</name>
    <name type="common">Humpbacked fly</name>
    <name type="synonym">Phora scalaris</name>
    <dbReference type="NCBI Taxonomy" id="36166"/>
    <lineage>
        <taxon>Eukaryota</taxon>
        <taxon>Metazoa</taxon>
        <taxon>Ecdysozoa</taxon>
        <taxon>Arthropoda</taxon>
        <taxon>Hexapoda</taxon>
        <taxon>Insecta</taxon>
        <taxon>Pterygota</taxon>
        <taxon>Neoptera</taxon>
        <taxon>Endopterygota</taxon>
        <taxon>Diptera</taxon>
        <taxon>Brachycera</taxon>
        <taxon>Muscomorpha</taxon>
        <taxon>Platypezoidea</taxon>
        <taxon>Phoridae</taxon>
        <taxon>Megaseliini</taxon>
        <taxon>Megaselia</taxon>
    </lineage>
</organism>
<dbReference type="AlphaFoldDB" id="T1GU74"/>
<dbReference type="STRING" id="36166.T1GU74"/>
<reference evidence="1" key="2">
    <citation type="submission" date="2015-06" db="UniProtKB">
        <authorList>
            <consortium name="EnsemblMetazoa"/>
        </authorList>
    </citation>
    <scope>IDENTIFICATION</scope>
</reference>
<reference evidence="2" key="1">
    <citation type="submission" date="2013-02" db="EMBL/GenBank/DDBJ databases">
        <authorList>
            <person name="Hughes D."/>
        </authorList>
    </citation>
    <scope>NUCLEOTIDE SEQUENCE</scope>
    <source>
        <strain>Durham</strain>
        <strain evidence="2">NC isolate 2 -- Noor lab</strain>
    </source>
</reference>
<dbReference type="SUPFAM" id="SSF50978">
    <property type="entry name" value="WD40 repeat-like"/>
    <property type="match status" value="1"/>
</dbReference>
<dbReference type="PANTHER" id="PTHR16022:SF0">
    <property type="entry name" value="CYTOPLASMIC DYNEIN 2 INTERMEDIATE CHAIN 1"/>
    <property type="match status" value="1"/>
</dbReference>
<evidence type="ECO:0000313" key="2">
    <source>
        <dbReference type="Proteomes" id="UP000015102"/>
    </source>
</evidence>
<proteinExistence type="predicted"/>
<dbReference type="PANTHER" id="PTHR16022">
    <property type="entry name" value="WD REPEAT DOMAIN 60"/>
    <property type="match status" value="1"/>
</dbReference>
<evidence type="ECO:0000313" key="1">
    <source>
        <dbReference type="EnsemblMetazoa" id="MESCA007282-PA"/>
    </source>
</evidence>
<sequence length="652" mass="74775">MIFEWFSSQKKYSLFNFVFQKHFTKFNGNNKINKRGKDLLRKLQLDTISVNFFELKPIPYNTYMKTFGNFNSSQISTQTLDDKVETSVETDFIYTNSVWTQFPAQSNEASGEIKDENYKFDKQFNMYDQNILDIERLVGKSQPTVHKSMIQKELNMSKLNSFLQKTSITDQNIENVYRSDFLNLIMVWSILDGQVKKPIRLLSTWSEVCSADICNQSSDIIVCGLRDGTIALWDLQETLSYCSKLDGHLTHFAPTQTLSPNWGGIDFEMMDLGAMISVKSFKDSSNLKGDFSFKNEIQFASLSDFGIVTVWSLITIPKDKPTTKIENISPWARVKLVQNSICDLKEFLQIKQFVPSTTVFDKRKSYFEKRIFQDDVLKELNEQLNGKDEYKGIRFTALACGSEQIFIGTNRNFIICCTKSLKSERFRKIFINVDSPKSLFTTALSILPNEKFILAGLSNGSVIALNCSMKRMVKSARKAKEHKQEFSLNLESKSCAIQNIILKERRPATNSSLYTLDGTQTLQTFNQDENWITKSVINKFFSPNGKHLYAHANYKVSKFDFESQRESLEYSNENINDICVMNFGKDKYFIAALEGEKVTPGKARQFEDAIGEKLISQPKTSDMEGHWKMCTNVLTTAAQKFWVPSKNGVPED</sequence>
<dbReference type="GO" id="GO:0045504">
    <property type="term" value="F:dynein heavy chain binding"/>
    <property type="evidence" value="ECO:0007669"/>
    <property type="project" value="InterPro"/>
</dbReference>
<dbReference type="Proteomes" id="UP000015102">
    <property type="component" value="Unassembled WGS sequence"/>
</dbReference>
<dbReference type="GO" id="GO:0005929">
    <property type="term" value="C:cilium"/>
    <property type="evidence" value="ECO:0007669"/>
    <property type="project" value="GOC"/>
</dbReference>
<dbReference type="InterPro" id="IPR036322">
    <property type="entry name" value="WD40_repeat_dom_sf"/>
</dbReference>
<dbReference type="Gene3D" id="2.130.10.10">
    <property type="entry name" value="YVTN repeat-like/Quinoprotein amine dehydrogenase"/>
    <property type="match status" value="1"/>
</dbReference>
<dbReference type="EnsemblMetazoa" id="MESCA007282-RA">
    <property type="protein sequence ID" value="MESCA007282-PA"/>
    <property type="gene ID" value="MESCA007282"/>
</dbReference>
<dbReference type="HOGENOM" id="CLU_420708_0_0_1"/>
<dbReference type="GO" id="GO:0042073">
    <property type="term" value="P:intraciliary transport"/>
    <property type="evidence" value="ECO:0007669"/>
    <property type="project" value="InterPro"/>
</dbReference>
<dbReference type="InterPro" id="IPR042505">
    <property type="entry name" value="DYNC2I1"/>
</dbReference>
<evidence type="ECO:0008006" key="3">
    <source>
        <dbReference type="Google" id="ProtNLM"/>
    </source>
</evidence>
<name>T1GU74_MEGSC</name>